<evidence type="ECO:0000313" key="2">
    <source>
        <dbReference type="EMBL" id="KTD75769.1"/>
    </source>
</evidence>
<dbReference type="AlphaFoldDB" id="A0A0W1A3G6"/>
<evidence type="ECO:0000313" key="3">
    <source>
        <dbReference type="Proteomes" id="UP000054662"/>
    </source>
</evidence>
<keyword evidence="3" id="KW-1185">Reference proteome</keyword>
<sequence>MDAKLREEMKFTDMRMTIRGYQNGGMGGGYFREPVPRDSQQKRQNALEFLGLFTHKSGNFSQNDTVVSEETPSFKIIGNYKQHIKAVAIIILLFVPASSNVTLH</sequence>
<proteinExistence type="predicted"/>
<keyword evidence="1" id="KW-1133">Transmembrane helix</keyword>
<accession>A0A0W1A3G6</accession>
<keyword evidence="1" id="KW-0812">Transmembrane</keyword>
<evidence type="ECO:0000256" key="1">
    <source>
        <dbReference type="SAM" id="Phobius"/>
    </source>
</evidence>
<name>A0A0W1A3G6_9GAMM</name>
<dbReference type="EMBL" id="LNZC01000031">
    <property type="protein sequence ID" value="KTD75769.1"/>
    <property type="molecule type" value="Genomic_DNA"/>
</dbReference>
<feature type="transmembrane region" description="Helical" evidence="1">
    <location>
        <begin position="84"/>
        <end position="103"/>
    </location>
</feature>
<dbReference type="Proteomes" id="UP000054662">
    <property type="component" value="Unassembled WGS sequence"/>
</dbReference>
<keyword evidence="1" id="KW-0472">Membrane</keyword>
<dbReference type="RefSeq" id="WP_147279869.1">
    <property type="nucleotide sequence ID" value="NZ_CBCRUR010000021.1"/>
</dbReference>
<reference evidence="2 3" key="1">
    <citation type="submission" date="2015-11" db="EMBL/GenBank/DDBJ databases">
        <title>Genomic analysis of 38 Legionella species identifies large and diverse effector repertoires.</title>
        <authorList>
            <person name="Burstein D."/>
            <person name="Amaro F."/>
            <person name="Zusman T."/>
            <person name="Lifshitz Z."/>
            <person name="Cohen O."/>
            <person name="Gilbert J.A."/>
            <person name="Pupko T."/>
            <person name="Shuman H.A."/>
            <person name="Segal G."/>
        </authorList>
    </citation>
    <scope>NUCLEOTIDE SEQUENCE [LARGE SCALE GENOMIC DNA]</scope>
    <source>
        <strain evidence="2 3">ATCC 49508</strain>
    </source>
</reference>
<dbReference type="PATRIC" id="fig|45076.6.peg.2565"/>
<organism evidence="2 3">
    <name type="scientific">Legionella worsleiensis</name>
    <dbReference type="NCBI Taxonomy" id="45076"/>
    <lineage>
        <taxon>Bacteria</taxon>
        <taxon>Pseudomonadati</taxon>
        <taxon>Pseudomonadota</taxon>
        <taxon>Gammaproteobacteria</taxon>
        <taxon>Legionellales</taxon>
        <taxon>Legionellaceae</taxon>
        <taxon>Legionella</taxon>
    </lineage>
</organism>
<comment type="caution">
    <text evidence="2">The sequence shown here is derived from an EMBL/GenBank/DDBJ whole genome shotgun (WGS) entry which is preliminary data.</text>
</comment>
<gene>
    <name evidence="2" type="ORF">Lwor_2335</name>
</gene>
<protein>
    <submittedName>
        <fullName evidence="2">Uncharacterized protein</fullName>
    </submittedName>
</protein>